<sequence>MHRTSLFLLVSIALSAPALAEAQAAAPSPVTRAEVREQLVQLESVGYRPARNDVHYPDSLQAAEAKLDAATSGIGGTGAARAEAGSSKRVASAGNASPYAHH</sequence>
<dbReference type="AlphaFoldDB" id="A0A0B6S7W7"/>
<dbReference type="HOGENOM" id="CLU_117081_1_1_4"/>
<dbReference type="InterPro" id="IPR025421">
    <property type="entry name" value="DUF4148"/>
</dbReference>
<feature type="region of interest" description="Disordered" evidence="1">
    <location>
        <begin position="72"/>
        <end position="102"/>
    </location>
</feature>
<protein>
    <submittedName>
        <fullName evidence="3">Putative exported protein</fullName>
    </submittedName>
</protein>
<accession>A0A0B6S7W7</accession>
<keyword evidence="2" id="KW-0732">Signal</keyword>
<keyword evidence="4" id="KW-1185">Reference proteome</keyword>
<dbReference type="RefSeq" id="WP_042628809.1">
    <property type="nucleotide sequence ID" value="NZ_CP002581.1"/>
</dbReference>
<feature type="chain" id="PRO_5002124797" evidence="2">
    <location>
        <begin position="21"/>
        <end position="102"/>
    </location>
</feature>
<evidence type="ECO:0000256" key="1">
    <source>
        <dbReference type="SAM" id="MobiDB-lite"/>
    </source>
</evidence>
<dbReference type="Proteomes" id="UP000031838">
    <property type="component" value="Chromosome 2"/>
</dbReference>
<evidence type="ECO:0000256" key="2">
    <source>
        <dbReference type="SAM" id="SignalP"/>
    </source>
</evidence>
<dbReference type="EMBL" id="CP002581">
    <property type="protein sequence ID" value="AJK50544.1"/>
    <property type="molecule type" value="Genomic_DNA"/>
</dbReference>
<dbReference type="KEGG" id="bgp:BGL_2c24880"/>
<feature type="signal peptide" evidence="2">
    <location>
        <begin position="1"/>
        <end position="20"/>
    </location>
</feature>
<gene>
    <name evidence="3" type="ORF">BGL_2c24880</name>
</gene>
<evidence type="ECO:0000313" key="4">
    <source>
        <dbReference type="Proteomes" id="UP000031838"/>
    </source>
</evidence>
<evidence type="ECO:0000313" key="3">
    <source>
        <dbReference type="EMBL" id="AJK50544.1"/>
    </source>
</evidence>
<organism evidence="3 4">
    <name type="scientific">Burkholderia plantarii</name>
    <dbReference type="NCBI Taxonomy" id="41899"/>
    <lineage>
        <taxon>Bacteria</taxon>
        <taxon>Pseudomonadati</taxon>
        <taxon>Pseudomonadota</taxon>
        <taxon>Betaproteobacteria</taxon>
        <taxon>Burkholderiales</taxon>
        <taxon>Burkholderiaceae</taxon>
        <taxon>Burkholderia</taxon>
    </lineage>
</organism>
<reference evidence="3 4" key="2">
    <citation type="journal article" date="2016" name="Appl. Microbiol. Biotechnol.">
        <title>Mutations improving production and secretion of extracellular lipase by Burkholderia glumae PG1.</title>
        <authorList>
            <person name="Knapp A."/>
            <person name="Voget S."/>
            <person name="Gao R."/>
            <person name="Zaburannyi N."/>
            <person name="Krysciak D."/>
            <person name="Breuer M."/>
            <person name="Hauer B."/>
            <person name="Streit W.R."/>
            <person name="Muller R."/>
            <person name="Daniel R."/>
            <person name="Jaeger K.E."/>
        </authorList>
    </citation>
    <scope>NUCLEOTIDE SEQUENCE [LARGE SCALE GENOMIC DNA]</scope>
    <source>
        <strain evidence="3 4">PG1</strain>
    </source>
</reference>
<reference evidence="4" key="1">
    <citation type="submission" date="2011-03" db="EMBL/GenBank/DDBJ databases">
        <authorList>
            <person name="Voget S."/>
            <person name="Streit W.R."/>
            <person name="Jaeger K.E."/>
            <person name="Daniel R."/>
        </authorList>
    </citation>
    <scope>NUCLEOTIDE SEQUENCE [LARGE SCALE GENOMIC DNA]</scope>
    <source>
        <strain evidence="4">PG1</strain>
    </source>
</reference>
<name>A0A0B6S7W7_BURPL</name>
<dbReference type="Pfam" id="PF13663">
    <property type="entry name" value="DUF4148"/>
    <property type="match status" value="1"/>
</dbReference>
<proteinExistence type="predicted"/>